<feature type="compositionally biased region" description="Basic and acidic residues" evidence="1">
    <location>
        <begin position="96"/>
        <end position="105"/>
    </location>
</feature>
<dbReference type="InterPro" id="IPR035892">
    <property type="entry name" value="C2_domain_sf"/>
</dbReference>
<dbReference type="PROSITE" id="PS50004">
    <property type="entry name" value="C2"/>
    <property type="match status" value="1"/>
</dbReference>
<keyword evidence="4" id="KW-1185">Reference proteome</keyword>
<dbReference type="EMBL" id="KB201549">
    <property type="protein sequence ID" value="ESO96021.1"/>
    <property type="molecule type" value="Genomic_DNA"/>
</dbReference>
<dbReference type="KEGG" id="lgi:LOTGIDRAFT_160004"/>
<evidence type="ECO:0000259" key="2">
    <source>
        <dbReference type="PROSITE" id="PS50004"/>
    </source>
</evidence>
<evidence type="ECO:0000256" key="1">
    <source>
        <dbReference type="SAM" id="MobiDB-lite"/>
    </source>
</evidence>
<evidence type="ECO:0000313" key="4">
    <source>
        <dbReference type="Proteomes" id="UP000030746"/>
    </source>
</evidence>
<dbReference type="OrthoDB" id="9947256at2759"/>
<organism evidence="3 4">
    <name type="scientific">Lottia gigantea</name>
    <name type="common">Giant owl limpet</name>
    <dbReference type="NCBI Taxonomy" id="225164"/>
    <lineage>
        <taxon>Eukaryota</taxon>
        <taxon>Metazoa</taxon>
        <taxon>Spiralia</taxon>
        <taxon>Lophotrochozoa</taxon>
        <taxon>Mollusca</taxon>
        <taxon>Gastropoda</taxon>
        <taxon>Patellogastropoda</taxon>
        <taxon>Lottioidea</taxon>
        <taxon>Lottiidae</taxon>
        <taxon>Lottia</taxon>
    </lineage>
</organism>
<dbReference type="SUPFAM" id="SSF49562">
    <property type="entry name" value="C2 domain (Calcium/lipid-binding domain, CaLB)"/>
    <property type="match status" value="1"/>
</dbReference>
<dbReference type="InterPro" id="IPR000008">
    <property type="entry name" value="C2_dom"/>
</dbReference>
<dbReference type="AlphaFoldDB" id="V4AQR1"/>
<feature type="domain" description="C2" evidence="2">
    <location>
        <begin position="165"/>
        <end position="284"/>
    </location>
</feature>
<feature type="region of interest" description="Disordered" evidence="1">
    <location>
        <begin position="91"/>
        <end position="110"/>
    </location>
</feature>
<dbReference type="GeneID" id="20238246"/>
<accession>V4AQR1</accession>
<reference evidence="3 4" key="1">
    <citation type="journal article" date="2013" name="Nature">
        <title>Insights into bilaterian evolution from three spiralian genomes.</title>
        <authorList>
            <person name="Simakov O."/>
            <person name="Marletaz F."/>
            <person name="Cho S.J."/>
            <person name="Edsinger-Gonzales E."/>
            <person name="Havlak P."/>
            <person name="Hellsten U."/>
            <person name="Kuo D.H."/>
            <person name="Larsson T."/>
            <person name="Lv J."/>
            <person name="Arendt D."/>
            <person name="Savage R."/>
            <person name="Osoegawa K."/>
            <person name="de Jong P."/>
            <person name="Grimwood J."/>
            <person name="Chapman J.A."/>
            <person name="Shapiro H."/>
            <person name="Aerts A."/>
            <person name="Otillar R.P."/>
            <person name="Terry A.Y."/>
            <person name="Boore J.L."/>
            <person name="Grigoriev I.V."/>
            <person name="Lindberg D.R."/>
            <person name="Seaver E.C."/>
            <person name="Weisblat D.A."/>
            <person name="Putnam N.H."/>
            <person name="Rokhsar D.S."/>
        </authorList>
    </citation>
    <scope>NUCLEOTIDE SEQUENCE [LARGE SCALE GENOMIC DNA]</scope>
</reference>
<dbReference type="RefSeq" id="XP_009053142.1">
    <property type="nucleotide sequence ID" value="XM_009054894.1"/>
</dbReference>
<name>V4AQR1_LOTGI</name>
<protein>
    <recommendedName>
        <fullName evidence="2">C2 domain-containing protein</fullName>
    </recommendedName>
</protein>
<proteinExistence type="predicted"/>
<dbReference type="CTD" id="20238246"/>
<evidence type="ECO:0000313" key="3">
    <source>
        <dbReference type="EMBL" id="ESO96021.1"/>
    </source>
</evidence>
<sequence>MEVFQQLKNKASQALPEITHVRERISTSLQESFDSIPIRWPNSGHRDEAFRRRAASYDEYYLRISNTKAALRRKEGLISPLINKFDRLEQTMTPKKMSEKEKAKEPNTSLRISKSVGSTSNFDFNERVPSCRDMKSVSSYDSGFRETSMFEFFIPQYKDSIADVELDTDQVQLTINHEHRKNALHVSIHRATLTFPNNGRIYAKLCLLPNKLQKKKGKAIDLAKAKRWEEDFRFTDLSIGQLETCSIKIKIYQENGFFKRPFLKYGAVIALKDVDITDFRTTVLSLTTITNQITHHSALRRKNAGGCA</sequence>
<dbReference type="Proteomes" id="UP000030746">
    <property type="component" value="Unassembled WGS sequence"/>
</dbReference>
<gene>
    <name evidence="3" type="ORF">LOTGIDRAFT_160004</name>
</gene>
<dbReference type="Gene3D" id="2.60.40.150">
    <property type="entry name" value="C2 domain"/>
    <property type="match status" value="1"/>
</dbReference>
<dbReference type="HOGENOM" id="CLU_903954_0_0_1"/>